<evidence type="ECO:0000313" key="6">
    <source>
        <dbReference type="EMBL" id="SMO64003.1"/>
    </source>
</evidence>
<dbReference type="GO" id="GO:0046872">
    <property type="term" value="F:metal ion binding"/>
    <property type="evidence" value="ECO:0007669"/>
    <property type="project" value="UniProtKB-KW"/>
</dbReference>
<evidence type="ECO:0000313" key="7">
    <source>
        <dbReference type="Proteomes" id="UP000320300"/>
    </source>
</evidence>
<evidence type="ECO:0000256" key="1">
    <source>
        <dbReference type="ARBA" id="ARBA00022617"/>
    </source>
</evidence>
<dbReference type="InterPro" id="IPR051459">
    <property type="entry name" value="Cytochrome_c-type_DH"/>
</dbReference>
<reference evidence="6 7" key="1">
    <citation type="submission" date="2017-05" db="EMBL/GenBank/DDBJ databases">
        <authorList>
            <person name="Varghese N."/>
            <person name="Submissions S."/>
        </authorList>
    </citation>
    <scope>NUCLEOTIDE SEQUENCE [LARGE SCALE GENOMIC DNA]</scope>
    <source>
        <strain evidence="6 7">DSM 19036</strain>
    </source>
</reference>
<organism evidence="6 7">
    <name type="scientific">Pedobacter westerhofensis</name>
    <dbReference type="NCBI Taxonomy" id="425512"/>
    <lineage>
        <taxon>Bacteria</taxon>
        <taxon>Pseudomonadati</taxon>
        <taxon>Bacteroidota</taxon>
        <taxon>Sphingobacteriia</taxon>
        <taxon>Sphingobacteriales</taxon>
        <taxon>Sphingobacteriaceae</taxon>
        <taxon>Pedobacter</taxon>
    </lineage>
</organism>
<dbReference type="InterPro" id="IPR009056">
    <property type="entry name" value="Cyt_c-like_dom"/>
</dbReference>
<evidence type="ECO:0000259" key="5">
    <source>
        <dbReference type="PROSITE" id="PS51007"/>
    </source>
</evidence>
<dbReference type="InterPro" id="IPR036909">
    <property type="entry name" value="Cyt_c-like_dom_sf"/>
</dbReference>
<accession>A0A521CX27</accession>
<feature type="domain" description="Cytochrome c" evidence="5">
    <location>
        <begin position="41"/>
        <end position="181"/>
    </location>
</feature>
<dbReference type="Proteomes" id="UP000320300">
    <property type="component" value="Unassembled WGS sequence"/>
</dbReference>
<dbReference type="EMBL" id="FXTN01000004">
    <property type="protein sequence ID" value="SMO64003.1"/>
    <property type="molecule type" value="Genomic_DNA"/>
</dbReference>
<name>A0A521CX27_9SPHI</name>
<dbReference type="PANTHER" id="PTHR35008:SF4">
    <property type="entry name" value="BLL4482 PROTEIN"/>
    <property type="match status" value="1"/>
</dbReference>
<evidence type="ECO:0000256" key="2">
    <source>
        <dbReference type="ARBA" id="ARBA00022723"/>
    </source>
</evidence>
<dbReference type="OrthoDB" id="9809720at2"/>
<dbReference type="Gene3D" id="1.10.760.10">
    <property type="entry name" value="Cytochrome c-like domain"/>
    <property type="match status" value="1"/>
</dbReference>
<sequence>MKNRTLIITAVIAIVIYSLSSCGTGGKGKPGAEDQLAARDTSAKRGGYLVTIMGCNDCHSPRVPGAHGPALDAERILSGYPSNVSFKVPDLKHLEPGSGVFDPTGTAFTGPWGTSFASNLTSDGTGIGNWSLVQFKNAFSHGKFMGINEERMIMPPMPWQNYTHIDEADLKAIFAYLKSTKPVHNNVHAYMPPGAAK</sequence>
<proteinExistence type="predicted"/>
<dbReference type="SUPFAM" id="SSF46626">
    <property type="entry name" value="Cytochrome c"/>
    <property type="match status" value="1"/>
</dbReference>
<dbReference type="AlphaFoldDB" id="A0A521CX27"/>
<dbReference type="PROSITE" id="PS51007">
    <property type="entry name" value="CYTC"/>
    <property type="match status" value="1"/>
</dbReference>
<dbReference type="PANTHER" id="PTHR35008">
    <property type="entry name" value="BLL4482 PROTEIN-RELATED"/>
    <property type="match status" value="1"/>
</dbReference>
<dbReference type="PROSITE" id="PS51257">
    <property type="entry name" value="PROKAR_LIPOPROTEIN"/>
    <property type="match status" value="1"/>
</dbReference>
<protein>
    <recommendedName>
        <fullName evidence="5">Cytochrome c domain-containing protein</fullName>
    </recommendedName>
</protein>
<dbReference type="RefSeq" id="WP_142527975.1">
    <property type="nucleotide sequence ID" value="NZ_CBCSJO010000001.1"/>
</dbReference>
<evidence type="ECO:0000256" key="4">
    <source>
        <dbReference type="PROSITE-ProRule" id="PRU00433"/>
    </source>
</evidence>
<keyword evidence="7" id="KW-1185">Reference proteome</keyword>
<gene>
    <name evidence="6" type="ORF">SAMN06265348_104277</name>
</gene>
<dbReference type="GO" id="GO:0020037">
    <property type="term" value="F:heme binding"/>
    <property type="evidence" value="ECO:0007669"/>
    <property type="project" value="InterPro"/>
</dbReference>
<dbReference type="GO" id="GO:0009055">
    <property type="term" value="F:electron transfer activity"/>
    <property type="evidence" value="ECO:0007669"/>
    <property type="project" value="InterPro"/>
</dbReference>
<keyword evidence="1 4" id="KW-0349">Heme</keyword>
<evidence type="ECO:0000256" key="3">
    <source>
        <dbReference type="ARBA" id="ARBA00023004"/>
    </source>
</evidence>
<keyword evidence="3 4" id="KW-0408">Iron</keyword>
<keyword evidence="2 4" id="KW-0479">Metal-binding</keyword>